<reference evidence="2 3" key="1">
    <citation type="submission" date="2021-06" db="EMBL/GenBank/DDBJ databases">
        <title>Chromosome-level genome assembly of the red-tail catfish (Hemibagrus wyckioides).</title>
        <authorList>
            <person name="Shao F."/>
        </authorList>
    </citation>
    <scope>NUCLEOTIDE SEQUENCE [LARGE SCALE GENOMIC DNA]</scope>
    <source>
        <strain evidence="2">EC202008001</strain>
        <tissue evidence="2">Blood</tissue>
    </source>
</reference>
<dbReference type="Proteomes" id="UP000824219">
    <property type="component" value="Linkage Group LG26"/>
</dbReference>
<evidence type="ECO:0000313" key="3">
    <source>
        <dbReference type="Proteomes" id="UP000824219"/>
    </source>
</evidence>
<feature type="region of interest" description="Disordered" evidence="1">
    <location>
        <begin position="99"/>
        <end position="197"/>
    </location>
</feature>
<dbReference type="AlphaFoldDB" id="A0A9D3N7Y1"/>
<name>A0A9D3N7Y1_9TELE</name>
<sequence>MADNPLRTPEEFSSSARVYSVASHVFRLTSLPRFRFLQPIRIHRVSVPRQLGCKGQELLVLCIKPPEPEDLMTHTAHLTPSDSENWVFFSILKTFGEVSDASRGVSDEDDDDEKDDDNDEDEDDEKDDDNDEDEDDEKDDDNDEDEDDEKDDDNDEDEDDEKDDDNDEDEDDEKDDDNDEDEDDEKDDDNDEDEDDD</sequence>
<feature type="compositionally biased region" description="Acidic residues" evidence="1">
    <location>
        <begin position="107"/>
        <end position="197"/>
    </location>
</feature>
<accession>A0A9D3N7Y1</accession>
<gene>
    <name evidence="2" type="ORF">KOW79_021021</name>
</gene>
<organism evidence="2 3">
    <name type="scientific">Hemibagrus wyckioides</name>
    <dbReference type="NCBI Taxonomy" id="337641"/>
    <lineage>
        <taxon>Eukaryota</taxon>
        <taxon>Metazoa</taxon>
        <taxon>Chordata</taxon>
        <taxon>Craniata</taxon>
        <taxon>Vertebrata</taxon>
        <taxon>Euteleostomi</taxon>
        <taxon>Actinopterygii</taxon>
        <taxon>Neopterygii</taxon>
        <taxon>Teleostei</taxon>
        <taxon>Ostariophysi</taxon>
        <taxon>Siluriformes</taxon>
        <taxon>Bagridae</taxon>
        <taxon>Hemibagrus</taxon>
    </lineage>
</organism>
<protein>
    <submittedName>
        <fullName evidence="2">Uncharacterized protein</fullName>
    </submittedName>
</protein>
<dbReference type="EMBL" id="JAHKSW010000026">
    <property type="protein sequence ID" value="KAG7316155.1"/>
    <property type="molecule type" value="Genomic_DNA"/>
</dbReference>
<proteinExistence type="predicted"/>
<evidence type="ECO:0000313" key="2">
    <source>
        <dbReference type="EMBL" id="KAG7316155.1"/>
    </source>
</evidence>
<comment type="caution">
    <text evidence="2">The sequence shown here is derived from an EMBL/GenBank/DDBJ whole genome shotgun (WGS) entry which is preliminary data.</text>
</comment>
<keyword evidence="3" id="KW-1185">Reference proteome</keyword>
<evidence type="ECO:0000256" key="1">
    <source>
        <dbReference type="SAM" id="MobiDB-lite"/>
    </source>
</evidence>